<proteinExistence type="predicted"/>
<reference evidence="1" key="1">
    <citation type="journal article" name="DNA Res.">
        <title>The physiological potential of anammox bacteria as revealed by their core genome structure.</title>
        <authorList>
            <person name="Okubo T."/>
            <person name="Toyoda A."/>
            <person name="Fukuhara K."/>
            <person name="Uchiyama I."/>
            <person name="Harigaya Y."/>
            <person name="Kuroiwa M."/>
            <person name="Suzuki T."/>
            <person name="Murakami Y."/>
            <person name="Suwa Y."/>
            <person name="Takami H."/>
        </authorList>
    </citation>
    <scope>NUCLEOTIDE SEQUENCE</scope>
    <source>
        <strain evidence="1">317325-3</strain>
    </source>
</reference>
<protein>
    <submittedName>
        <fullName evidence="1">Uncharacterized protein</fullName>
    </submittedName>
</protein>
<dbReference type="Proteomes" id="UP000662914">
    <property type="component" value="Chromosome"/>
</dbReference>
<accession>A0A809R6V2</accession>
<dbReference type="KEGG" id="ddz:DSYM_07540"/>
<evidence type="ECO:0000313" key="1">
    <source>
        <dbReference type="EMBL" id="BBO20055.1"/>
    </source>
</evidence>
<name>A0A809R6V2_9PROT</name>
<sequence>MDILFHVTTEGGAQLLAPLARACRRGGHAFGAFFTHEGVRGLRDAGLQAALAGARAARVVVCEESWHRFYADAACPVELGSQTVNSALMGEARKVVSL</sequence>
<gene>
    <name evidence="1" type="ORF">DSYM_07540</name>
</gene>
<dbReference type="AlphaFoldDB" id="A0A809R6V2"/>
<organism evidence="1 2">
    <name type="scientific">Candidatus Desulfobacillus denitrificans</name>
    <dbReference type="NCBI Taxonomy" id="2608985"/>
    <lineage>
        <taxon>Bacteria</taxon>
        <taxon>Pseudomonadati</taxon>
        <taxon>Pseudomonadota</taxon>
        <taxon>Betaproteobacteria</taxon>
        <taxon>Candidatus Desulfobacillus</taxon>
    </lineage>
</organism>
<dbReference type="EMBL" id="AP021857">
    <property type="protein sequence ID" value="BBO20055.1"/>
    <property type="molecule type" value="Genomic_DNA"/>
</dbReference>
<evidence type="ECO:0000313" key="2">
    <source>
        <dbReference type="Proteomes" id="UP000662914"/>
    </source>
</evidence>